<dbReference type="PANTHER" id="PTHR37984">
    <property type="entry name" value="PROTEIN CBG26694"/>
    <property type="match status" value="1"/>
</dbReference>
<dbReference type="EMBL" id="JAYMGO010000025">
    <property type="protein sequence ID" value="KAL1248034.1"/>
    <property type="molecule type" value="Genomic_DNA"/>
</dbReference>
<keyword evidence="2" id="KW-1185">Reference proteome</keyword>
<evidence type="ECO:0008006" key="3">
    <source>
        <dbReference type="Google" id="ProtNLM"/>
    </source>
</evidence>
<protein>
    <recommendedName>
        <fullName evidence="3">Murine leukemia virus integrase C-terminal domain-containing protein</fullName>
    </recommendedName>
</protein>
<dbReference type="InterPro" id="IPR050951">
    <property type="entry name" value="Retrovirus_Pol_polyprotein"/>
</dbReference>
<evidence type="ECO:0000313" key="2">
    <source>
        <dbReference type="Proteomes" id="UP001558613"/>
    </source>
</evidence>
<dbReference type="Gene3D" id="3.30.420.10">
    <property type="entry name" value="Ribonuclease H-like superfamily/Ribonuclease H"/>
    <property type="match status" value="1"/>
</dbReference>
<dbReference type="InterPro" id="IPR036397">
    <property type="entry name" value="RNaseH_sf"/>
</dbReference>
<accession>A0ABR3L8K1</accession>
<dbReference type="Proteomes" id="UP001558613">
    <property type="component" value="Unassembled WGS sequence"/>
</dbReference>
<reference evidence="1 2" key="1">
    <citation type="submission" date="2023-09" db="EMBL/GenBank/DDBJ databases">
        <authorList>
            <person name="Wang M."/>
        </authorList>
    </citation>
    <scope>NUCLEOTIDE SEQUENCE [LARGE SCALE GENOMIC DNA]</scope>
    <source>
        <strain evidence="1">GT-2023</strain>
        <tissue evidence="1">Liver</tissue>
    </source>
</reference>
<evidence type="ECO:0000313" key="1">
    <source>
        <dbReference type="EMBL" id="KAL1248034.1"/>
    </source>
</evidence>
<sequence length="710" mass="80340">MLKKFVASNQKDWDVKLPLVLMAIRATPSQSTGMPPFELMTGRQMTLPLHLLYQPGDSNLVTAYTTHQYLEELQKHLRTAFAFAQQQLQKSAEGRKAYYDQKASREELEVGDKVWYYHFSPPQQTAPHRLSKELLPHWTGPYEIVDKLSPVAYRIRISRGQTEPTLKWVHCNQIKRHWASGRERTIRLHSSFPKSTTIELTDAAAAHRPEPLSDKRTVTARNHVAWKVYVRLDPRVVYRAHYPRPVPQVSWAGGRWTQTALDHAEVDITHMLTQLQKVTVTQADLSGQNRRTKRFLGELLGAATAVGTLFNLGITSVNAVSLATVRRHVNEIQTEMPQLQAQLTTQSKAPQTIGKSLKGTVVVLNTHSVLLNQTVNCMKQLFYVVQSDYAHSQLVTALMADMLREVSSSVDSLAIGRIPPYLVPLSLVQTVLASATSGPTNPVQAHLAYSLGSAIPLHIAPEQGEMAFLLNLPIIEANNIYRLKDMVNVGFWQDSTHLRIQTPDIVAYHDSNDQLYLAPNLRMCTLTKDIHYLCPNKPFLRDNTEGICRMHPMRTDTRCPAEAKPRAQVTYTQGEIVGDRWLVNTPARVVTLTYDQHDTATRINLLNQTMWIQVPKDAILHIDDLALYHLPSEEYHAELEISNFFRDYNFTLSPELEMRIAEDGPKLIDITPIDQALQALDQMPALANLSIYLTLSSVTKKDFEIKMGIH</sequence>
<organism evidence="1 2">
    <name type="scientific">Cirrhinus molitorella</name>
    <name type="common">mud carp</name>
    <dbReference type="NCBI Taxonomy" id="172907"/>
    <lineage>
        <taxon>Eukaryota</taxon>
        <taxon>Metazoa</taxon>
        <taxon>Chordata</taxon>
        <taxon>Craniata</taxon>
        <taxon>Vertebrata</taxon>
        <taxon>Euteleostomi</taxon>
        <taxon>Actinopterygii</taxon>
        <taxon>Neopterygii</taxon>
        <taxon>Teleostei</taxon>
        <taxon>Ostariophysi</taxon>
        <taxon>Cypriniformes</taxon>
        <taxon>Cyprinidae</taxon>
        <taxon>Labeoninae</taxon>
        <taxon>Labeonini</taxon>
        <taxon>Cirrhinus</taxon>
    </lineage>
</organism>
<comment type="caution">
    <text evidence="1">The sequence shown here is derived from an EMBL/GenBank/DDBJ whole genome shotgun (WGS) entry which is preliminary data.</text>
</comment>
<gene>
    <name evidence="1" type="ORF">QQF64_023410</name>
</gene>
<name>A0ABR3L8K1_9TELE</name>
<dbReference type="PANTHER" id="PTHR37984:SF12">
    <property type="entry name" value="RIBONUCLEASE H"/>
    <property type="match status" value="1"/>
</dbReference>
<proteinExistence type="predicted"/>